<evidence type="ECO:0000313" key="2">
    <source>
        <dbReference type="Proteomes" id="UP000509761"/>
    </source>
</evidence>
<dbReference type="RefSeq" id="WP_174788364.1">
    <property type="nucleotide sequence ID" value="NZ_CP054580.1"/>
</dbReference>
<evidence type="ECO:0000313" key="1">
    <source>
        <dbReference type="EMBL" id="QKS26555.1"/>
    </source>
</evidence>
<dbReference type="Proteomes" id="UP000509761">
    <property type="component" value="Chromosome"/>
</dbReference>
<reference evidence="1 2" key="1">
    <citation type="submission" date="2019-12" db="EMBL/GenBank/DDBJ databases">
        <title>Genome sequencing and assembly of endphytes of Porphyra tenera.</title>
        <authorList>
            <person name="Park J.M."/>
            <person name="Shin R."/>
            <person name="Jo S.H."/>
        </authorList>
    </citation>
    <scope>NUCLEOTIDE SEQUENCE [LARGE SCALE GENOMIC DNA]</scope>
    <source>
        <strain evidence="1 2">GPM3</strain>
    </source>
</reference>
<accession>A0AAP9T2P2</accession>
<dbReference type="AlphaFoldDB" id="A0AAP9T2P2"/>
<sequence>MSESATVLPVVVELPFTTNYDSATGWLKVRAPMASTDGLQIDYELNLSPEALLTLAYEVRELEKSHETPPSAHRKDQQMQ</sequence>
<name>A0AAP9T2P2_9GAMM</name>
<protein>
    <submittedName>
        <fullName evidence="1">Uncharacterized protein</fullName>
    </submittedName>
</protein>
<organism evidence="1 2">
    <name type="scientific">Vreelandella titanicae</name>
    <dbReference type="NCBI Taxonomy" id="664683"/>
    <lineage>
        <taxon>Bacteria</taxon>
        <taxon>Pseudomonadati</taxon>
        <taxon>Pseudomonadota</taxon>
        <taxon>Gammaproteobacteria</taxon>
        <taxon>Oceanospirillales</taxon>
        <taxon>Halomonadaceae</taxon>
        <taxon>Vreelandella</taxon>
    </lineage>
</organism>
<gene>
    <name evidence="1" type="ORF">FX987_04364</name>
</gene>
<keyword evidence="2" id="KW-1185">Reference proteome</keyword>
<proteinExistence type="predicted"/>
<dbReference type="EMBL" id="CP054580">
    <property type="protein sequence ID" value="QKS26555.1"/>
    <property type="molecule type" value="Genomic_DNA"/>
</dbReference>